<name>A0A1X4G676_9CYAN</name>
<gene>
    <name evidence="4" type="ORF">B7O87_10450</name>
</gene>
<dbReference type="InterPro" id="IPR013805">
    <property type="entry name" value="GrpE_CC"/>
</dbReference>
<dbReference type="GO" id="GO:0042803">
    <property type="term" value="F:protein homodimerization activity"/>
    <property type="evidence" value="ECO:0007669"/>
    <property type="project" value="InterPro"/>
</dbReference>
<feature type="coiled-coil region" evidence="3">
    <location>
        <begin position="59"/>
        <end position="86"/>
    </location>
</feature>
<dbReference type="AlphaFoldDB" id="A0A1X4G676"/>
<dbReference type="GO" id="GO:0000774">
    <property type="term" value="F:adenyl-nucleotide exchange factor activity"/>
    <property type="evidence" value="ECO:0007669"/>
    <property type="project" value="InterPro"/>
</dbReference>
<dbReference type="SUPFAM" id="SSF51064">
    <property type="entry name" value="Head domain of nucleotide exchange factor GrpE"/>
    <property type="match status" value="1"/>
</dbReference>
<dbReference type="InterPro" id="IPR009012">
    <property type="entry name" value="GrpE_head"/>
</dbReference>
<reference evidence="5" key="1">
    <citation type="submission" date="2017-04" db="EMBL/GenBank/DDBJ databases">
        <authorList>
            <person name="Abreu V.A."/>
            <person name="Popin R.V."/>
            <person name="Rigonato J."/>
            <person name="Andreote A.P."/>
            <person name="Schaker P.C."/>
            <person name="Hoff-Risseti C."/>
            <person name="Alvarenga D.O."/>
            <person name="Varani A.M."/>
            <person name="Fiore M.F."/>
        </authorList>
    </citation>
    <scope>NUCLEOTIDE SEQUENCE [LARGE SCALE GENOMIC DNA]</scope>
    <source>
        <strain evidence="5">CENA303</strain>
    </source>
</reference>
<dbReference type="GO" id="GO:0006457">
    <property type="term" value="P:protein folding"/>
    <property type="evidence" value="ECO:0007669"/>
    <property type="project" value="InterPro"/>
</dbReference>
<dbReference type="GO" id="GO:0051087">
    <property type="term" value="F:protein-folding chaperone binding"/>
    <property type="evidence" value="ECO:0007669"/>
    <property type="project" value="InterPro"/>
</dbReference>
<comment type="similarity">
    <text evidence="1">Belongs to the GrpE family.</text>
</comment>
<evidence type="ECO:0000313" key="4">
    <source>
        <dbReference type="EMBL" id="OSO90095.1"/>
    </source>
</evidence>
<dbReference type="Pfam" id="PF01025">
    <property type="entry name" value="GrpE"/>
    <property type="match status" value="1"/>
</dbReference>
<dbReference type="SUPFAM" id="SSF58014">
    <property type="entry name" value="Coiled-coil domain of nucleotide exchange factor GrpE"/>
    <property type="match status" value="1"/>
</dbReference>
<dbReference type="EMBL" id="NBYN01000051">
    <property type="protein sequence ID" value="OSO90095.1"/>
    <property type="molecule type" value="Genomic_DNA"/>
</dbReference>
<protein>
    <submittedName>
        <fullName evidence="4">Nucleotide exchange factor GrpE</fullName>
    </submittedName>
</protein>
<dbReference type="RefSeq" id="WP_009341688.1">
    <property type="nucleotide sequence ID" value="NZ_NBYN01000051.1"/>
</dbReference>
<accession>A0A1X4G676</accession>
<evidence type="ECO:0000256" key="3">
    <source>
        <dbReference type="SAM" id="Coils"/>
    </source>
</evidence>
<proteinExistence type="inferred from homology"/>
<evidence type="ECO:0000256" key="1">
    <source>
        <dbReference type="ARBA" id="ARBA00009054"/>
    </source>
</evidence>
<evidence type="ECO:0000256" key="2">
    <source>
        <dbReference type="ARBA" id="ARBA00023186"/>
    </source>
</evidence>
<dbReference type="Gene3D" id="2.30.22.10">
    <property type="entry name" value="Head domain of nucleotide exchange factor GrpE"/>
    <property type="match status" value="1"/>
</dbReference>
<comment type="caution">
    <text evidence="4">The sequence shown here is derived from an EMBL/GenBank/DDBJ whole genome shotgun (WGS) entry which is preliminary data.</text>
</comment>
<keyword evidence="3" id="KW-0175">Coiled coil</keyword>
<keyword evidence="2" id="KW-0143">Chaperone</keyword>
<dbReference type="Proteomes" id="UP000192997">
    <property type="component" value="Unassembled WGS sequence"/>
</dbReference>
<organism evidence="4 5">
    <name type="scientific">Cylindrospermopsis raciborskii CENA303</name>
    <dbReference type="NCBI Taxonomy" id="1170769"/>
    <lineage>
        <taxon>Bacteria</taxon>
        <taxon>Bacillati</taxon>
        <taxon>Cyanobacteriota</taxon>
        <taxon>Cyanophyceae</taxon>
        <taxon>Nostocales</taxon>
        <taxon>Aphanizomenonaceae</taxon>
        <taxon>Cylindrospermopsis</taxon>
    </lineage>
</organism>
<evidence type="ECO:0000313" key="5">
    <source>
        <dbReference type="Proteomes" id="UP000192997"/>
    </source>
</evidence>
<sequence length="197" mass="23163">MFNQFVQLLLPNAKYIKKIAFDRILRPFRDKQSATDLISESTETLELSTKQRDQIIEEIRILLKNEKTLQQTLKKEQDQRNTANEQLFLELLGIFDTLEFLVDYLSNSPEPSAKSIKRLSKQLEVLQRKLVGILEQRKVELIEDLNHTKPDFNLCVVVDREVRNDLEEQTITKVVKKGFRIENRVLRPIEVITSKQQ</sequence>
<dbReference type="InterPro" id="IPR000740">
    <property type="entry name" value="GrpE"/>
</dbReference>